<comment type="caution">
    <text evidence="5">The sequence shown here is derived from an EMBL/GenBank/DDBJ whole genome shotgun (WGS) entry which is preliminary data.</text>
</comment>
<accession>A0A8J7M2T2</accession>
<evidence type="ECO:0000256" key="2">
    <source>
        <dbReference type="ARBA" id="ARBA00010742"/>
    </source>
</evidence>
<dbReference type="Pfam" id="PF13379">
    <property type="entry name" value="NMT1_2"/>
    <property type="match status" value="1"/>
</dbReference>
<evidence type="ECO:0000256" key="1">
    <source>
        <dbReference type="ARBA" id="ARBA00004418"/>
    </source>
</evidence>
<gene>
    <name evidence="5" type="ORF">JFN93_21930</name>
</gene>
<protein>
    <submittedName>
        <fullName evidence="5">ABC transporter substrate-binding protein</fullName>
    </submittedName>
</protein>
<dbReference type="PROSITE" id="PS51257">
    <property type="entry name" value="PROKAR_LIPOPROTEIN"/>
    <property type="match status" value="1"/>
</dbReference>
<comment type="subcellular location">
    <subcellularLocation>
        <location evidence="1">Periplasm</location>
    </subcellularLocation>
</comment>
<dbReference type="PANTHER" id="PTHR30024">
    <property type="entry name" value="ALIPHATIC SULFONATES-BINDING PROTEIN-RELATED"/>
    <property type="match status" value="1"/>
</dbReference>
<sequence>MTFPVRLVCLLLLAAAIGTAGCQQHSSEPLRIVSSPWAGYEPLYLARDLGYLDPISVRITELPSANITLESFSNGSADIATLTLDETVTLLAKGKKLRILLVLDVSNGADAVVAKPEIGSLLALKGKRIGMENIPLGAYLLNRMLQAAQLAPEQVQVVPMPEDKHEKAYLQGKIDAAVTMEPYKSKIVQAGGVVLFDSSRIPDEIFDVVVVREEIYASRRDDLCRLAREWFHTLDYVKANRDEAYRRMSKRMGVDAKTFAASMAGIKVPSREDNRRLLGGRSPALLAPAQRLVDIMLQAHMIPTSVNMATALDPEFAECLK</sequence>
<evidence type="ECO:0000256" key="4">
    <source>
        <dbReference type="SAM" id="SignalP"/>
    </source>
</evidence>
<comment type="similarity">
    <text evidence="2">Belongs to the bacterial solute-binding protein SsuA/TauA family.</text>
</comment>
<reference evidence="5" key="1">
    <citation type="submission" date="2020-12" db="EMBL/GenBank/DDBJ databases">
        <title>Geomonas sp. Red875, isolated from river sediment.</title>
        <authorList>
            <person name="Xu Z."/>
            <person name="Zhang Z."/>
            <person name="Masuda Y."/>
            <person name="Itoh H."/>
            <person name="Senoo K."/>
        </authorList>
    </citation>
    <scope>NUCLEOTIDE SEQUENCE</scope>
    <source>
        <strain evidence="5">Red875</strain>
    </source>
</reference>
<keyword evidence="6" id="KW-1185">Reference proteome</keyword>
<dbReference type="PANTHER" id="PTHR30024:SF47">
    <property type="entry name" value="TAURINE-BINDING PERIPLASMIC PROTEIN"/>
    <property type="match status" value="1"/>
</dbReference>
<dbReference type="RefSeq" id="WP_199386415.1">
    <property type="nucleotide sequence ID" value="NZ_JAEMHM010000023.1"/>
</dbReference>
<dbReference type="Gene3D" id="3.40.190.10">
    <property type="entry name" value="Periplasmic binding protein-like II"/>
    <property type="match status" value="2"/>
</dbReference>
<evidence type="ECO:0000313" key="6">
    <source>
        <dbReference type="Proteomes" id="UP000636888"/>
    </source>
</evidence>
<evidence type="ECO:0000313" key="5">
    <source>
        <dbReference type="EMBL" id="MBJ6727381.1"/>
    </source>
</evidence>
<dbReference type="AlphaFoldDB" id="A0A8J7M2T2"/>
<dbReference type="EMBL" id="JAEMHM010000023">
    <property type="protein sequence ID" value="MBJ6727381.1"/>
    <property type="molecule type" value="Genomic_DNA"/>
</dbReference>
<name>A0A8J7M2T2_9BACT</name>
<evidence type="ECO:0000256" key="3">
    <source>
        <dbReference type="ARBA" id="ARBA00022729"/>
    </source>
</evidence>
<keyword evidence="3 4" id="KW-0732">Signal</keyword>
<feature type="signal peptide" evidence="4">
    <location>
        <begin position="1"/>
        <end position="20"/>
    </location>
</feature>
<organism evidence="5 6">
    <name type="scientific">Geomesophilobacter sediminis</name>
    <dbReference type="NCBI Taxonomy" id="2798584"/>
    <lineage>
        <taxon>Bacteria</taxon>
        <taxon>Pseudomonadati</taxon>
        <taxon>Thermodesulfobacteriota</taxon>
        <taxon>Desulfuromonadia</taxon>
        <taxon>Geobacterales</taxon>
        <taxon>Geobacteraceae</taxon>
        <taxon>Geomesophilobacter</taxon>
    </lineage>
</organism>
<dbReference type="GO" id="GO:0042597">
    <property type="term" value="C:periplasmic space"/>
    <property type="evidence" value="ECO:0007669"/>
    <property type="project" value="UniProtKB-SubCell"/>
</dbReference>
<dbReference type="SUPFAM" id="SSF53850">
    <property type="entry name" value="Periplasmic binding protein-like II"/>
    <property type="match status" value="1"/>
</dbReference>
<dbReference type="Proteomes" id="UP000636888">
    <property type="component" value="Unassembled WGS sequence"/>
</dbReference>
<proteinExistence type="inferred from homology"/>
<feature type="chain" id="PRO_5035151456" evidence="4">
    <location>
        <begin position="21"/>
        <end position="321"/>
    </location>
</feature>